<evidence type="ECO:0000313" key="1">
    <source>
        <dbReference type="EMBL" id="CEG11444.1"/>
    </source>
</evidence>
<reference evidence="1" key="1">
    <citation type="submission" date="2014-09" db="EMBL/GenBank/DDBJ databases">
        <authorList>
            <person name="Probst J Alexander"/>
        </authorList>
    </citation>
    <scope>NUCLEOTIDE SEQUENCE</scope>
</reference>
<gene>
    <name evidence="1" type="ORF">MSIBF_A1460003</name>
</gene>
<accession>A0A098E7F3</accession>
<proteinExistence type="predicted"/>
<dbReference type="AlphaFoldDB" id="A0A098E7F3"/>
<name>A0A098E7F3_9ZZZZ</name>
<dbReference type="EMBL" id="CCXY01000053">
    <property type="protein sequence ID" value="CEG11444.1"/>
    <property type="molecule type" value="Genomic_DNA"/>
</dbReference>
<organism evidence="1">
    <name type="scientific">groundwater metagenome</name>
    <dbReference type="NCBI Taxonomy" id="717931"/>
    <lineage>
        <taxon>unclassified sequences</taxon>
        <taxon>metagenomes</taxon>
        <taxon>ecological metagenomes</taxon>
    </lineage>
</organism>
<protein>
    <submittedName>
        <fullName evidence="1">Uncharacterized protein</fullName>
    </submittedName>
</protein>
<sequence length="54" mass="6269">MFSHSKIPLKRWFIAVISLDKCSIMNIAEKLGLYYHTAYNLVKKIRKSGILSIK</sequence>